<name>A0A644UKH5_9ZZZZ</name>
<accession>A0A644UKH5</accession>
<feature type="transmembrane region" description="Helical" evidence="1">
    <location>
        <begin position="156"/>
        <end position="174"/>
    </location>
</feature>
<proteinExistence type="predicted"/>
<feature type="transmembrane region" description="Helical" evidence="1">
    <location>
        <begin position="335"/>
        <end position="356"/>
    </location>
</feature>
<dbReference type="EMBL" id="VSSQ01000127">
    <property type="protein sequence ID" value="MPL79517.1"/>
    <property type="molecule type" value="Genomic_DNA"/>
</dbReference>
<gene>
    <name evidence="2" type="ORF">SDC9_25399</name>
</gene>
<evidence type="ECO:0008006" key="3">
    <source>
        <dbReference type="Google" id="ProtNLM"/>
    </source>
</evidence>
<dbReference type="PANTHER" id="PTHR38815:SF1">
    <property type="entry name" value="DUF373 FAMILY PROTEIN"/>
    <property type="match status" value="1"/>
</dbReference>
<protein>
    <recommendedName>
        <fullName evidence="3">DUF373 family protein</fullName>
    </recommendedName>
</protein>
<feature type="transmembrane region" description="Helical" evidence="1">
    <location>
        <begin position="224"/>
        <end position="245"/>
    </location>
</feature>
<dbReference type="InterPro" id="IPR007254">
    <property type="entry name" value="DUF373"/>
</dbReference>
<keyword evidence="1" id="KW-0812">Transmembrane</keyword>
<feature type="transmembrane region" description="Helical" evidence="1">
    <location>
        <begin position="299"/>
        <end position="323"/>
    </location>
</feature>
<evidence type="ECO:0000313" key="2">
    <source>
        <dbReference type="EMBL" id="MPL79517.1"/>
    </source>
</evidence>
<comment type="caution">
    <text evidence="2">The sequence shown here is derived from an EMBL/GenBank/DDBJ whole genome shotgun (WGS) entry which is preliminary data.</text>
</comment>
<dbReference type="Pfam" id="PF04123">
    <property type="entry name" value="DUF373"/>
    <property type="match status" value="1"/>
</dbReference>
<feature type="transmembrane region" description="Helical" evidence="1">
    <location>
        <begin position="257"/>
        <end position="278"/>
    </location>
</feature>
<keyword evidence="1" id="KW-0472">Membrane</keyword>
<feature type="transmembrane region" description="Helical" evidence="1">
    <location>
        <begin position="180"/>
        <end position="197"/>
    </location>
</feature>
<organism evidence="2">
    <name type="scientific">bioreactor metagenome</name>
    <dbReference type="NCBI Taxonomy" id="1076179"/>
    <lineage>
        <taxon>unclassified sequences</taxon>
        <taxon>metagenomes</taxon>
        <taxon>ecological metagenomes</taxon>
    </lineage>
</organism>
<keyword evidence="1" id="KW-1133">Transmembrane helix</keyword>
<dbReference type="PANTHER" id="PTHR38815">
    <property type="entry name" value="HYPOTHETICAL MEMBRANE PROTEIN, CONSERVED, DUF373 FAMILY"/>
    <property type="match status" value="1"/>
</dbReference>
<evidence type="ECO:0000256" key="1">
    <source>
        <dbReference type="SAM" id="Phobius"/>
    </source>
</evidence>
<reference evidence="2" key="1">
    <citation type="submission" date="2019-08" db="EMBL/GenBank/DDBJ databases">
        <authorList>
            <person name="Kucharzyk K."/>
            <person name="Murdoch R.W."/>
            <person name="Higgins S."/>
            <person name="Loffler F."/>
        </authorList>
    </citation>
    <scope>NUCLEOTIDE SEQUENCE</scope>
</reference>
<dbReference type="AlphaFoldDB" id="A0A644UKH5"/>
<sequence length="393" mass="42821">MSARTLILSIDRDDDVGYKAGVESPAVGRDACLDAATRLGIADPEDSDTNAIFQAIKTYDQLKANGEDVEVAVIGGNHMNMLEGDRRIGELLEQVIGITGVTECILISDGAEDEYVLPIIQSHLKVASVVRVIIKQLPNIEGTYYIIKKLMNDPKIARSVLLPVGLVLLLYALVALLAPGVSAVLVAVGIIGLYLLFKGFNFDQYFGYVWHAVTESFRKGQFSFIAYLVAVILVIAGIISGLMSVITNYPNSGDVGILYLGLTFLYGALIWVIAAGLVGSAGKITDYIQNYQAGISRIFVVPFFFVAIGMIAYGAVIYFLSISPVEPFPFTTTDGIIAMMLLTIAGLGVAFLGIYLRPRVQKKVRAWIEMKLKLEEDETNGKKGRPVYKKVKY</sequence>